<reference evidence="2" key="1">
    <citation type="journal article" date="2019" name="Int. J. Syst. Evol. Microbiol.">
        <title>The Global Catalogue of Microorganisms (GCM) 10K type strain sequencing project: providing services to taxonomists for standard genome sequencing and annotation.</title>
        <authorList>
            <consortium name="The Broad Institute Genomics Platform"/>
            <consortium name="The Broad Institute Genome Sequencing Center for Infectious Disease"/>
            <person name="Wu L."/>
            <person name="Ma J."/>
        </authorList>
    </citation>
    <scope>NUCLEOTIDE SEQUENCE [LARGE SCALE GENOMIC DNA]</scope>
    <source>
        <strain evidence="2">JCM 17805</strain>
    </source>
</reference>
<dbReference type="RefSeq" id="WP_345194783.1">
    <property type="nucleotide sequence ID" value="NZ_BAABFL010000117.1"/>
</dbReference>
<comment type="caution">
    <text evidence="1">The sequence shown here is derived from an EMBL/GenBank/DDBJ whole genome shotgun (WGS) entry which is preliminary data.</text>
</comment>
<organism evidence="1 2">
    <name type="scientific">Kistimonas scapharcae</name>
    <dbReference type="NCBI Taxonomy" id="1036133"/>
    <lineage>
        <taxon>Bacteria</taxon>
        <taxon>Pseudomonadati</taxon>
        <taxon>Pseudomonadota</taxon>
        <taxon>Gammaproteobacteria</taxon>
        <taxon>Oceanospirillales</taxon>
        <taxon>Endozoicomonadaceae</taxon>
        <taxon>Kistimonas</taxon>
    </lineage>
</organism>
<dbReference type="Pfam" id="PF10758">
    <property type="entry name" value="DUF2586"/>
    <property type="match status" value="1"/>
</dbReference>
<keyword evidence="2" id="KW-1185">Reference proteome</keyword>
<gene>
    <name evidence="1" type="ORF">GCM10023116_13050</name>
</gene>
<dbReference type="Proteomes" id="UP001500604">
    <property type="component" value="Unassembled WGS sequence"/>
</dbReference>
<dbReference type="InterPro" id="IPR019694">
    <property type="entry name" value="Phage_HP1_Orf23"/>
</dbReference>
<accession>A0ABP8UZD1</accession>
<sequence>MATGQVNVNNINRNQGSFPDIERQFLYIGVGGNAANNDKLLPLSGDSDLDALLGNDASDLKTQLIAARQNAGQNWQAYVIPIVQDGDWEAALDSVMEKPHDLDVEAVAVCTFPADKAAVESAYAKMEDIRSRFARFMTCHMAVPGIAADEDWTAYLAKIKALNNGVAANRVSLVPQLHGNNLGVVTGRLCNRAVSIADTPMRVNTGPLVGLGDDPKDSAGTPLTMGIITELSKERFSVPQWYAGYNGMYWADHMMLDNPGGDFQVYENIRVLDYLARRVRVLAIGKIADRSLNSTPKSIAFNTTYFMRPLRESSRSTEIGGQPFPAMIQPPEDGDIVITWISLTEVEIYIQAAPYQCPKKIGVFLMLDLARGLESAA</sequence>
<dbReference type="EMBL" id="BAABFL010000117">
    <property type="protein sequence ID" value="GAA4649031.1"/>
    <property type="molecule type" value="Genomic_DNA"/>
</dbReference>
<evidence type="ECO:0000313" key="2">
    <source>
        <dbReference type="Proteomes" id="UP001500604"/>
    </source>
</evidence>
<evidence type="ECO:0000313" key="1">
    <source>
        <dbReference type="EMBL" id="GAA4649031.1"/>
    </source>
</evidence>
<protein>
    <submittedName>
        <fullName evidence="1">DUF2586 domain-containing protein</fullName>
    </submittedName>
</protein>
<proteinExistence type="predicted"/>
<name>A0ABP8UZD1_9GAMM</name>